<organism evidence="3 4">
    <name type="scientific">Aphanomyces invadans</name>
    <dbReference type="NCBI Taxonomy" id="157072"/>
    <lineage>
        <taxon>Eukaryota</taxon>
        <taxon>Sar</taxon>
        <taxon>Stramenopiles</taxon>
        <taxon>Oomycota</taxon>
        <taxon>Saprolegniomycetes</taxon>
        <taxon>Saprolegniales</taxon>
        <taxon>Verrucalvaceae</taxon>
        <taxon>Aphanomyces</taxon>
    </lineage>
</organism>
<dbReference type="EMBL" id="QUSY01004378">
    <property type="protein sequence ID" value="RHY13658.1"/>
    <property type="molecule type" value="Genomic_DNA"/>
</dbReference>
<dbReference type="VEuPathDB" id="FungiDB:H310_15292"/>
<sequence>MNESAKRMAAFRFKSASDVDLLKEVIHIQPYDAPYGAVKSRWDEVAANMCMMYGDGLTSVSCRKRFDDLLDAFKRNTISSLRASGTEEEYNEREQLLQDIVDLVGAEHVIESLMVTNTQIDQSHSRKRMLKEEKQAKVEKRECDGERLRDAAMRAHAEKKKAIHEPSGRDAESEDSKEKKPRKVQKVTETGRALDSFALHFERANEIKTSEIQSALQANALAQRRLELEEARFALDKAEREARLELDKRDRENQWKLIQGTLEVLRSFVPKQ</sequence>
<keyword evidence="1" id="KW-0175">Coiled coil</keyword>
<evidence type="ECO:0000256" key="1">
    <source>
        <dbReference type="SAM" id="Coils"/>
    </source>
</evidence>
<comment type="caution">
    <text evidence="3">The sequence shown here is derived from an EMBL/GenBank/DDBJ whole genome shotgun (WGS) entry which is preliminary data.</text>
</comment>
<evidence type="ECO:0000256" key="2">
    <source>
        <dbReference type="SAM" id="MobiDB-lite"/>
    </source>
</evidence>
<proteinExistence type="predicted"/>
<reference evidence="3 4" key="1">
    <citation type="submission" date="2018-08" db="EMBL/GenBank/DDBJ databases">
        <title>Aphanomyces genome sequencing and annotation.</title>
        <authorList>
            <person name="Minardi D."/>
            <person name="Oidtmann B."/>
            <person name="Van Der Giezen M."/>
            <person name="Studholme D.J."/>
        </authorList>
    </citation>
    <scope>NUCLEOTIDE SEQUENCE [LARGE SCALE GENOMIC DNA]</scope>
    <source>
        <strain evidence="3 4">NJM0002</strain>
    </source>
</reference>
<name>A0A3R6V1Z8_9STRA</name>
<dbReference type="Proteomes" id="UP000285060">
    <property type="component" value="Unassembled WGS sequence"/>
</dbReference>
<gene>
    <name evidence="3" type="ORF">DYB32_010908</name>
</gene>
<protein>
    <recommendedName>
        <fullName evidence="5">Myb-like domain-containing protein</fullName>
    </recommendedName>
</protein>
<keyword evidence="4" id="KW-1185">Reference proteome</keyword>
<evidence type="ECO:0000313" key="4">
    <source>
        <dbReference type="Proteomes" id="UP000285060"/>
    </source>
</evidence>
<feature type="compositionally biased region" description="Basic and acidic residues" evidence="2">
    <location>
        <begin position="163"/>
        <end position="178"/>
    </location>
</feature>
<dbReference type="PANTHER" id="PTHR37558">
    <property type="entry name" value="HTH CENPB-TYPE DOMAIN-CONTAINING PROTEIN"/>
    <property type="match status" value="1"/>
</dbReference>
<feature type="region of interest" description="Disordered" evidence="2">
    <location>
        <begin position="154"/>
        <end position="188"/>
    </location>
</feature>
<dbReference type="PANTHER" id="PTHR37558:SF1">
    <property type="entry name" value="HTH CENPB-TYPE DOMAIN-CONTAINING PROTEIN"/>
    <property type="match status" value="1"/>
</dbReference>
<evidence type="ECO:0008006" key="5">
    <source>
        <dbReference type="Google" id="ProtNLM"/>
    </source>
</evidence>
<dbReference type="AlphaFoldDB" id="A0A3R6V1Z8"/>
<accession>A0A3R6V1Z8</accession>
<feature type="coiled-coil region" evidence="1">
    <location>
        <begin position="212"/>
        <end position="248"/>
    </location>
</feature>
<evidence type="ECO:0000313" key="3">
    <source>
        <dbReference type="EMBL" id="RHY13658.1"/>
    </source>
</evidence>